<dbReference type="RefSeq" id="WP_377570007.1">
    <property type="nucleotide sequence ID" value="NZ_JBHTMP010000014.1"/>
</dbReference>
<keyword evidence="2" id="KW-1185">Reference proteome</keyword>
<accession>A0ABW3YBB2</accession>
<name>A0ABW3YBB2_9ACTN</name>
<protein>
    <submittedName>
        <fullName evidence="1">Uncharacterized protein</fullName>
    </submittedName>
</protein>
<comment type="caution">
    <text evidence="1">The sequence shown here is derived from an EMBL/GenBank/DDBJ whole genome shotgun (WGS) entry which is preliminary data.</text>
</comment>
<evidence type="ECO:0000313" key="2">
    <source>
        <dbReference type="Proteomes" id="UP001597260"/>
    </source>
</evidence>
<dbReference type="Proteomes" id="UP001597260">
    <property type="component" value="Unassembled WGS sequence"/>
</dbReference>
<proteinExistence type="predicted"/>
<reference evidence="2" key="1">
    <citation type="journal article" date="2019" name="Int. J. Syst. Evol. Microbiol.">
        <title>The Global Catalogue of Microorganisms (GCM) 10K type strain sequencing project: providing services to taxonomists for standard genome sequencing and annotation.</title>
        <authorList>
            <consortium name="The Broad Institute Genomics Platform"/>
            <consortium name="The Broad Institute Genome Sequencing Center for Infectious Disease"/>
            <person name="Wu L."/>
            <person name="Ma J."/>
        </authorList>
    </citation>
    <scope>NUCLEOTIDE SEQUENCE [LARGE SCALE GENOMIC DNA]</scope>
    <source>
        <strain evidence="2">JCM 31037</strain>
    </source>
</reference>
<sequence>MTTSKAPDAMLLGGPRDGDLFTAEDAAIIQLEIDGLIQRYLRTTRHEDHDGQSMVIFVYDGASAP</sequence>
<organism evidence="1 2">
    <name type="scientific">Micromonospora sonneratiae</name>
    <dbReference type="NCBI Taxonomy" id="1184706"/>
    <lineage>
        <taxon>Bacteria</taxon>
        <taxon>Bacillati</taxon>
        <taxon>Actinomycetota</taxon>
        <taxon>Actinomycetes</taxon>
        <taxon>Micromonosporales</taxon>
        <taxon>Micromonosporaceae</taxon>
        <taxon>Micromonospora</taxon>
    </lineage>
</organism>
<dbReference type="EMBL" id="JBHTMP010000014">
    <property type="protein sequence ID" value="MFD1321747.1"/>
    <property type="molecule type" value="Genomic_DNA"/>
</dbReference>
<gene>
    <name evidence="1" type="ORF">ACFQ4H_11670</name>
</gene>
<evidence type="ECO:0000313" key="1">
    <source>
        <dbReference type="EMBL" id="MFD1321747.1"/>
    </source>
</evidence>